<protein>
    <submittedName>
        <fullName evidence="1">Uncharacterized protein</fullName>
    </submittedName>
</protein>
<dbReference type="InParanoid" id="K5XSR6"/>
<evidence type="ECO:0000313" key="1">
    <source>
        <dbReference type="EMBL" id="EKM78010.1"/>
    </source>
</evidence>
<gene>
    <name evidence="1" type="ORF">AGABI1DRAFT_92932</name>
</gene>
<name>K5XSR6_AGABU</name>
<proteinExistence type="predicted"/>
<sequence length="816" mass="93084">MSDIPELDTIYTEYHPSSGLAPKITPLEDHNHKSFPSLVPETHPWEPFQTRIDFEALELAMEIGLNKKQLSCYIALLHRVQNRGTDSNEEDKFTFKIKIIHHQYGKEPTPHNQSTNVEEPHCLETPKETTDGQERLGNVFMMSHGQGMLPSHAPNDSKLISFILYADKSKLSSFGSAMGHLIIARLGNLPVEIRNTDGILGGGCIVGWLPIIKEESSETGKTGFVNFKNAVYHEAFKAFLENIVLYSHIGSNTKCGDGQYRVLWPFVLILSANYEEFMTMALLRGLKSNFPCPICLVPRDSQWDLSQSFPLRTENDTKNLLIKAMNEKNLEKRDKILKERSIRPIENAFWSINLTDIHLAISYDCLHSDDNSLWEDHFFPLFKLLIKDIGRKSTVAVDNCFSLVPRWSSLNHFESDVVMNLPTYWKDVIMLTHFHLPGYTLMYADFNLHTDVTLSMAEAELNQKFHPTLLQYLTFIEAPEIKTRPEPANVAADQQSHSQSANPQKSWNFPKIHLRKHLFRDIREKGVTRNYSTKPNEKMHGPIRKIYLRRTNFKDFDDQILEANHHISVAGIIRSKIDMLDSYIASRTNEDLTGESVAYDQTETNDSEISHEAGINPFTIDPQFTDYRKLASPKPTSTLNSFEASYQSTPAFQSFGEKLSKFLRQFLPQCGIPLPQRNFKLAPLDEITEYQYLQVTYTCSADWVLKTDHLRCNPKFFGHPRYDSVVINGNPDIFFAQLLTLFTITVNGTTLSLAYVQPYEPLYRLANRAVSDTELELLRLRKKPSKDAMFISVYSIIRGAVLIPLSGDSTGGAEKT</sequence>
<dbReference type="InterPro" id="IPR041078">
    <property type="entry name" value="Plavaka"/>
</dbReference>
<dbReference type="STRING" id="597362.K5XSR6"/>
<dbReference type="OrthoDB" id="3239511at2759"/>
<dbReference type="HOGENOM" id="CLU_009122_0_0_1"/>
<evidence type="ECO:0000313" key="2">
    <source>
        <dbReference type="Proteomes" id="UP000008493"/>
    </source>
</evidence>
<dbReference type="eggNOG" id="ENOG502SIW4">
    <property type="taxonomic scope" value="Eukaryota"/>
</dbReference>
<dbReference type="Proteomes" id="UP000008493">
    <property type="component" value="Unassembled WGS sequence"/>
</dbReference>
<dbReference type="GeneID" id="18832481"/>
<reference evidence="2" key="1">
    <citation type="journal article" date="2012" name="Proc. Natl. Acad. Sci. U.S.A.">
        <title>Genome sequence of the button mushroom Agaricus bisporus reveals mechanisms governing adaptation to a humic-rich ecological niche.</title>
        <authorList>
            <person name="Morin E."/>
            <person name="Kohler A."/>
            <person name="Baker A.R."/>
            <person name="Foulongne-Oriol M."/>
            <person name="Lombard V."/>
            <person name="Nagy L.G."/>
            <person name="Ohm R.A."/>
            <person name="Patyshakuliyeva A."/>
            <person name="Brun A."/>
            <person name="Aerts A.L."/>
            <person name="Bailey A.M."/>
            <person name="Billette C."/>
            <person name="Coutinho P.M."/>
            <person name="Deakin G."/>
            <person name="Doddapaneni H."/>
            <person name="Floudas D."/>
            <person name="Grimwood J."/>
            <person name="Hilden K."/>
            <person name="Kuees U."/>
            <person name="LaButti K.M."/>
            <person name="Lapidus A."/>
            <person name="Lindquist E.A."/>
            <person name="Lucas S.M."/>
            <person name="Murat C."/>
            <person name="Riley R.W."/>
            <person name="Salamov A.A."/>
            <person name="Schmutz J."/>
            <person name="Subramanian V."/>
            <person name="Woesten H.A.B."/>
            <person name="Xu J."/>
            <person name="Eastwood D.C."/>
            <person name="Foster G.D."/>
            <person name="Sonnenberg A.S."/>
            <person name="Cullen D."/>
            <person name="de Vries R.P."/>
            <person name="Lundell T."/>
            <person name="Hibbett D.S."/>
            <person name="Henrissat B."/>
            <person name="Burton K.S."/>
            <person name="Kerrigan R.W."/>
            <person name="Challen M.P."/>
            <person name="Grigoriev I.V."/>
            <person name="Martin F."/>
        </authorList>
    </citation>
    <scope>NUCLEOTIDE SEQUENCE [LARGE SCALE GENOMIC DNA]</scope>
    <source>
        <strain evidence="2">JB137-S8 / ATCC MYA-4627 / FGSC 10392</strain>
    </source>
</reference>
<dbReference type="OMA" id="HCIRAYQ"/>
<accession>K5XSR6</accession>
<dbReference type="EMBL" id="JH971393">
    <property type="protein sequence ID" value="EKM78010.1"/>
    <property type="molecule type" value="Genomic_DNA"/>
</dbReference>
<dbReference type="RefSeq" id="XP_007331376.1">
    <property type="nucleotide sequence ID" value="XM_007331314.1"/>
</dbReference>
<dbReference type="Pfam" id="PF18759">
    <property type="entry name" value="Plavaka"/>
    <property type="match status" value="1"/>
</dbReference>
<dbReference type="AlphaFoldDB" id="K5XSR6"/>
<keyword evidence="2" id="KW-1185">Reference proteome</keyword>
<organism evidence="1 2">
    <name type="scientific">Agaricus bisporus var. burnettii (strain JB137-S8 / ATCC MYA-4627 / FGSC 10392)</name>
    <name type="common">White button mushroom</name>
    <dbReference type="NCBI Taxonomy" id="597362"/>
    <lineage>
        <taxon>Eukaryota</taxon>
        <taxon>Fungi</taxon>
        <taxon>Dikarya</taxon>
        <taxon>Basidiomycota</taxon>
        <taxon>Agaricomycotina</taxon>
        <taxon>Agaricomycetes</taxon>
        <taxon>Agaricomycetidae</taxon>
        <taxon>Agaricales</taxon>
        <taxon>Agaricineae</taxon>
        <taxon>Agaricaceae</taxon>
        <taxon>Agaricus</taxon>
    </lineage>
</organism>
<dbReference type="KEGG" id="abp:AGABI1DRAFT92932"/>